<protein>
    <submittedName>
        <fullName evidence="2">Uncharacterized protein</fullName>
    </submittedName>
</protein>
<feature type="transmembrane region" description="Helical" evidence="1">
    <location>
        <begin position="37"/>
        <end position="56"/>
    </location>
</feature>
<dbReference type="EMBL" id="MT670420">
    <property type="protein sequence ID" value="QNO00527.1"/>
    <property type="molecule type" value="Genomic_DNA"/>
</dbReference>
<proteinExistence type="predicted"/>
<sequence>MTSKQAHIKTLTVLGLMCLFFVVIGALFSAFPKFMAGAVIVFLLGGCLTCAYHSIYRGIKAGGK</sequence>
<keyword evidence="3" id="KW-1185">Reference proteome</keyword>
<organism evidence="2 3">
    <name type="scientific">Pseudomonas phage phiPsa347</name>
    <dbReference type="NCBI Taxonomy" id="1460364"/>
    <lineage>
        <taxon>Viruses</taxon>
        <taxon>Duplodnaviria</taxon>
        <taxon>Heunggongvirae</taxon>
        <taxon>Uroviricota</taxon>
        <taxon>Caudoviricetes</taxon>
        <taxon>Vandenendeviridae</taxon>
        <taxon>Gorskivirinae</taxon>
        <taxon>Otagovirus</taxon>
        <taxon>Otagovirus psa347</taxon>
    </lineage>
</organism>
<accession>A0A7G9V2M1</accession>
<keyword evidence="1" id="KW-1133">Transmembrane helix</keyword>
<evidence type="ECO:0000313" key="2">
    <source>
        <dbReference type="EMBL" id="QNO00527.1"/>
    </source>
</evidence>
<feature type="transmembrane region" description="Helical" evidence="1">
    <location>
        <begin position="12"/>
        <end position="31"/>
    </location>
</feature>
<evidence type="ECO:0000313" key="3">
    <source>
        <dbReference type="Proteomes" id="UP000516214"/>
    </source>
</evidence>
<gene>
    <name evidence="2" type="ORF">phiPsa347_007</name>
</gene>
<dbReference type="Proteomes" id="UP000516214">
    <property type="component" value="Segment"/>
</dbReference>
<evidence type="ECO:0000256" key="1">
    <source>
        <dbReference type="SAM" id="Phobius"/>
    </source>
</evidence>
<keyword evidence="1" id="KW-0812">Transmembrane</keyword>
<keyword evidence="1" id="KW-0472">Membrane</keyword>
<reference evidence="2 3" key="1">
    <citation type="submission" date="2020-06" db="EMBL/GenBank/DDBJ databases">
        <title>Characterization of Pseudomonas phiPsa374-like phages.</title>
        <authorList>
            <person name="Warring S."/>
            <person name="Malone L.M."/>
            <person name="Easingwood R.A."/>
            <person name="Rigano L."/>
            <person name="Frampton R.A."/>
            <person name="Lopez Acedo E."/>
            <person name="Templeton M.D."/>
            <person name="Kleffmann T."/>
            <person name="Bostina M."/>
            <person name="Fineran P.C."/>
        </authorList>
    </citation>
    <scope>NUCLEOTIDE SEQUENCE [LARGE SCALE GENOMIC DNA]</scope>
</reference>
<name>A0A7G9V2M1_9CAUD</name>